<proteinExistence type="predicted"/>
<evidence type="ECO:0000256" key="1">
    <source>
        <dbReference type="SAM" id="MobiDB-lite"/>
    </source>
</evidence>
<reference evidence="2" key="1">
    <citation type="submission" date="2021-01" db="EMBL/GenBank/DDBJ databases">
        <authorList>
            <person name="Corre E."/>
            <person name="Pelletier E."/>
            <person name="Niang G."/>
            <person name="Scheremetjew M."/>
            <person name="Finn R."/>
            <person name="Kale V."/>
            <person name="Holt S."/>
            <person name="Cochrane G."/>
            <person name="Meng A."/>
            <person name="Brown T."/>
            <person name="Cohen L."/>
        </authorList>
    </citation>
    <scope>NUCLEOTIDE SEQUENCE</scope>
    <source>
        <strain evidence="2">CCMP125</strain>
    </source>
</reference>
<protein>
    <submittedName>
        <fullName evidence="2">Uncharacterized protein</fullName>
    </submittedName>
</protein>
<feature type="region of interest" description="Disordered" evidence="1">
    <location>
        <begin position="1"/>
        <end position="61"/>
    </location>
</feature>
<name>A0A7S2VDT3_9STRA</name>
<gene>
    <name evidence="2" type="ORF">APAL1065_LOCUS6325</name>
</gene>
<organism evidence="2">
    <name type="scientific">Entomoneis paludosa</name>
    <dbReference type="NCBI Taxonomy" id="265537"/>
    <lineage>
        <taxon>Eukaryota</taxon>
        <taxon>Sar</taxon>
        <taxon>Stramenopiles</taxon>
        <taxon>Ochrophyta</taxon>
        <taxon>Bacillariophyta</taxon>
        <taxon>Bacillariophyceae</taxon>
        <taxon>Bacillariophycidae</taxon>
        <taxon>Entomoneidaceae</taxon>
        <taxon>Entomoneis</taxon>
    </lineage>
</organism>
<dbReference type="AlphaFoldDB" id="A0A7S2VDT3"/>
<sequence length="246" mass="27650">MSAYALPGLFPPLPGPYKNASPKSDAPPFSQEKEIVLRESREDSSSTSRDSSDENGSHKVGIAVKEAKINSALLVQSMANGDSNSNLSPRSRRRLRNRTEESNCEEEAMQFELSVSLGGRKYTATRSWPTICKLRKDLMRSLQSCEIPELPSLHEPGVFCRSFSFLHELVKSYGPSLESWLRTVAELVPHDNPILSHFLYEESDSENDLCNPILVKELEERSSTTFLDAIDETEYEEEEGDEFLQG</sequence>
<accession>A0A7S2VDT3</accession>
<dbReference type="EMBL" id="HBHT01009471">
    <property type="protein sequence ID" value="CAD9953274.1"/>
    <property type="molecule type" value="Transcribed_RNA"/>
</dbReference>
<feature type="compositionally biased region" description="Basic and acidic residues" evidence="1">
    <location>
        <begin position="31"/>
        <end position="57"/>
    </location>
</feature>
<evidence type="ECO:0000313" key="2">
    <source>
        <dbReference type="EMBL" id="CAD9953274.1"/>
    </source>
</evidence>
<feature type="region of interest" description="Disordered" evidence="1">
    <location>
        <begin position="79"/>
        <end position="101"/>
    </location>
</feature>